<keyword evidence="2 12" id="KW-0813">Transport</keyword>
<evidence type="ECO:0000256" key="10">
    <source>
        <dbReference type="ARBA" id="ARBA00023136"/>
    </source>
</evidence>
<accession>A0A3E0WH07</accession>
<keyword evidence="3 12" id="KW-1134">Transmembrane beta strand</keyword>
<evidence type="ECO:0000256" key="14">
    <source>
        <dbReference type="SAM" id="SignalP"/>
    </source>
</evidence>
<dbReference type="Proteomes" id="UP000256763">
    <property type="component" value="Unassembled WGS sequence"/>
</dbReference>
<keyword evidence="5 12" id="KW-0812">Transmembrane</keyword>
<reference evidence="18" key="1">
    <citation type="submission" date="2017-05" db="EMBL/GenBank/DDBJ databases">
        <authorList>
            <person name="Sharma S."/>
            <person name="Sidhu C."/>
            <person name="Pinnaka A.K."/>
        </authorList>
    </citation>
    <scope>NUCLEOTIDE SEQUENCE [LARGE SCALE GENOMIC DNA]</scope>
    <source>
        <strain evidence="18">AK93</strain>
    </source>
</reference>
<dbReference type="InterPro" id="IPR000531">
    <property type="entry name" value="Beta-barrel_TonB"/>
</dbReference>
<evidence type="ECO:0000256" key="13">
    <source>
        <dbReference type="RuleBase" id="RU003357"/>
    </source>
</evidence>
<evidence type="ECO:0000256" key="4">
    <source>
        <dbReference type="ARBA" id="ARBA00022496"/>
    </source>
</evidence>
<keyword evidence="8" id="KW-0406">Ion transport</keyword>
<evidence type="ECO:0000256" key="3">
    <source>
        <dbReference type="ARBA" id="ARBA00022452"/>
    </source>
</evidence>
<dbReference type="SUPFAM" id="SSF56935">
    <property type="entry name" value="Porins"/>
    <property type="match status" value="1"/>
</dbReference>
<keyword evidence="4" id="KW-0410">Iron transport</keyword>
<keyword evidence="6 14" id="KW-0732">Signal</keyword>
<comment type="subcellular location">
    <subcellularLocation>
        <location evidence="1 12">Cell outer membrane</location>
        <topology evidence="1 12">Multi-pass membrane protein</topology>
    </subcellularLocation>
</comment>
<dbReference type="InterPro" id="IPR036942">
    <property type="entry name" value="Beta-barrel_TonB_sf"/>
</dbReference>
<dbReference type="Pfam" id="PF07715">
    <property type="entry name" value="Plug"/>
    <property type="match status" value="1"/>
</dbReference>
<keyword evidence="11 12" id="KW-0998">Cell outer membrane</keyword>
<sequence>MMNAYTRRASSALALAACALPLVSHAETATRLETLRIEERFMPFAPATKAEEALRRIPGGTTVVDEKQLREGRSANLEDALKNAPGVYAKSRYGQDEIRLSIRGSGLSRNFNTRGIRLLRDGLPVTEADGNTRTQLIDPLTASHIEVYRGANALGMGAATLGGAINLVSPTAHNSPALRLRGETGRFDYRRLQGTAAWLGEGGHDALASFTYSHQDGFREQSEQTALRFYGNVGLSHGQHAETRIHLEAQSSELQLPGSLTYRQYRDNPRQAVARNVEIDAARDLRLLRLSAQQQRRLRSGNSLQLGAFVQDLQMDHPVSHAEVEGDQQDAGLSFRHTLSGDWRGRENRFTWGGLAVAGIDTTERVPRGSGEALNRDYTAATTELYALNELALGQNTELVVGTQWLWALREVEVTAGTGPDAREYYQDFSPRIGLIRQLHPQLQLFGNISRSVEPPITGELMGLDDETLDAQRADTLELGLRGTGQQLRWEAVAYHARLRDEILIFQHPDLPDESAAGNAERTFHQGLEVGLALELPLTERHNLDLFGSWTYNRFKFDDDAQWGDNRLPGVPKQRARLEVRYRHANGFYVGPSLEAVSGYPVDFANSTEVSGYALWGASAGYQIDRHLRVFLDARNLTNRQHVASTGVVAVAEESRGLYNPGAPRAVYGGVEWQW</sequence>
<dbReference type="InterPro" id="IPR037066">
    <property type="entry name" value="Plug_dom_sf"/>
</dbReference>
<feature type="domain" description="TonB-dependent receptor-like beta-barrel" evidence="15">
    <location>
        <begin position="228"/>
        <end position="637"/>
    </location>
</feature>
<dbReference type="CDD" id="cd01347">
    <property type="entry name" value="ligand_gated_channel"/>
    <property type="match status" value="1"/>
</dbReference>
<keyword evidence="18" id="KW-1185">Reference proteome</keyword>
<evidence type="ECO:0008006" key="19">
    <source>
        <dbReference type="Google" id="ProtNLM"/>
    </source>
</evidence>
<dbReference type="PROSITE" id="PS52016">
    <property type="entry name" value="TONB_DEPENDENT_REC_3"/>
    <property type="match status" value="1"/>
</dbReference>
<evidence type="ECO:0000259" key="15">
    <source>
        <dbReference type="Pfam" id="PF00593"/>
    </source>
</evidence>
<dbReference type="GO" id="GO:0009279">
    <property type="term" value="C:cell outer membrane"/>
    <property type="evidence" value="ECO:0007669"/>
    <property type="project" value="UniProtKB-SubCell"/>
</dbReference>
<keyword evidence="7" id="KW-0408">Iron</keyword>
<evidence type="ECO:0000256" key="9">
    <source>
        <dbReference type="ARBA" id="ARBA00023077"/>
    </source>
</evidence>
<feature type="signal peptide" evidence="14">
    <location>
        <begin position="1"/>
        <end position="26"/>
    </location>
</feature>
<comment type="similarity">
    <text evidence="12 13">Belongs to the TonB-dependent receptor family.</text>
</comment>
<evidence type="ECO:0000256" key="8">
    <source>
        <dbReference type="ARBA" id="ARBA00023065"/>
    </source>
</evidence>
<evidence type="ECO:0000313" key="18">
    <source>
        <dbReference type="Proteomes" id="UP000256763"/>
    </source>
</evidence>
<evidence type="ECO:0000256" key="2">
    <source>
        <dbReference type="ARBA" id="ARBA00022448"/>
    </source>
</evidence>
<proteinExistence type="inferred from homology"/>
<dbReference type="InterPro" id="IPR012910">
    <property type="entry name" value="Plug_dom"/>
</dbReference>
<gene>
    <name evidence="17" type="ORF">CAL65_21600</name>
</gene>
<comment type="caution">
    <text evidence="17">The sequence shown here is derived from an EMBL/GenBank/DDBJ whole genome shotgun (WGS) entry which is preliminary data.</text>
</comment>
<dbReference type="Gene3D" id="2.40.170.20">
    <property type="entry name" value="TonB-dependent receptor, beta-barrel domain"/>
    <property type="match status" value="1"/>
</dbReference>
<dbReference type="PANTHER" id="PTHR32552:SF89">
    <property type="entry name" value="CATECHOLATE SIDEROPHORE RECEPTOR FIU"/>
    <property type="match status" value="1"/>
</dbReference>
<feature type="chain" id="PRO_5017819687" description="TonB-dependent receptor" evidence="14">
    <location>
        <begin position="27"/>
        <end position="675"/>
    </location>
</feature>
<evidence type="ECO:0000259" key="16">
    <source>
        <dbReference type="Pfam" id="PF07715"/>
    </source>
</evidence>
<protein>
    <recommendedName>
        <fullName evidence="19">TonB-dependent receptor</fullName>
    </recommendedName>
</protein>
<feature type="domain" description="TonB-dependent receptor plug" evidence="16">
    <location>
        <begin position="54"/>
        <end position="164"/>
    </location>
</feature>
<evidence type="ECO:0000256" key="11">
    <source>
        <dbReference type="ARBA" id="ARBA00023237"/>
    </source>
</evidence>
<dbReference type="AlphaFoldDB" id="A0A3E0WH07"/>
<evidence type="ECO:0000256" key="12">
    <source>
        <dbReference type="PROSITE-ProRule" id="PRU01360"/>
    </source>
</evidence>
<dbReference type="PANTHER" id="PTHR32552">
    <property type="entry name" value="FERRICHROME IRON RECEPTOR-RELATED"/>
    <property type="match status" value="1"/>
</dbReference>
<dbReference type="GO" id="GO:0015344">
    <property type="term" value="F:siderophore uptake transmembrane transporter activity"/>
    <property type="evidence" value="ECO:0007669"/>
    <property type="project" value="TreeGrafter"/>
</dbReference>
<evidence type="ECO:0000313" key="17">
    <source>
        <dbReference type="EMBL" id="RFA31729.1"/>
    </source>
</evidence>
<keyword evidence="10 12" id="KW-0472">Membrane</keyword>
<dbReference type="OrthoDB" id="9760620at2"/>
<dbReference type="InterPro" id="IPR039426">
    <property type="entry name" value="TonB-dep_rcpt-like"/>
</dbReference>
<keyword evidence="9 13" id="KW-0798">TonB box</keyword>
<organism evidence="17 18">
    <name type="scientific">Alkalilimnicola ehrlichii</name>
    <dbReference type="NCBI Taxonomy" id="351052"/>
    <lineage>
        <taxon>Bacteria</taxon>
        <taxon>Pseudomonadati</taxon>
        <taxon>Pseudomonadota</taxon>
        <taxon>Gammaproteobacteria</taxon>
        <taxon>Chromatiales</taxon>
        <taxon>Ectothiorhodospiraceae</taxon>
        <taxon>Alkalilimnicola</taxon>
    </lineage>
</organism>
<name>A0A3E0WH07_9GAMM</name>
<dbReference type="Gene3D" id="2.170.130.10">
    <property type="entry name" value="TonB-dependent receptor, plug domain"/>
    <property type="match status" value="1"/>
</dbReference>
<evidence type="ECO:0000256" key="7">
    <source>
        <dbReference type="ARBA" id="ARBA00023004"/>
    </source>
</evidence>
<dbReference type="EMBL" id="NFZW01000041">
    <property type="protein sequence ID" value="RFA31729.1"/>
    <property type="molecule type" value="Genomic_DNA"/>
</dbReference>
<evidence type="ECO:0000256" key="6">
    <source>
        <dbReference type="ARBA" id="ARBA00022729"/>
    </source>
</evidence>
<dbReference type="RefSeq" id="WP_116304111.1">
    <property type="nucleotide sequence ID" value="NZ_NFZV01000040.1"/>
</dbReference>
<evidence type="ECO:0000256" key="5">
    <source>
        <dbReference type="ARBA" id="ARBA00022692"/>
    </source>
</evidence>
<evidence type="ECO:0000256" key="1">
    <source>
        <dbReference type="ARBA" id="ARBA00004571"/>
    </source>
</evidence>
<dbReference type="Pfam" id="PF00593">
    <property type="entry name" value="TonB_dep_Rec_b-barrel"/>
    <property type="match status" value="1"/>
</dbReference>